<keyword evidence="1" id="KW-1133">Transmembrane helix</keyword>
<dbReference type="EMBL" id="CACTIH010005711">
    <property type="protein sequence ID" value="CAA3000784.1"/>
    <property type="molecule type" value="Genomic_DNA"/>
</dbReference>
<keyword evidence="1" id="KW-0812">Transmembrane</keyword>
<proteinExistence type="predicted"/>
<evidence type="ECO:0000313" key="2">
    <source>
        <dbReference type="EMBL" id="CAA3000784.1"/>
    </source>
</evidence>
<dbReference type="Proteomes" id="UP000594638">
    <property type="component" value="Unassembled WGS sequence"/>
</dbReference>
<keyword evidence="1" id="KW-0472">Membrane</keyword>
<reference evidence="2 3" key="1">
    <citation type="submission" date="2019-12" db="EMBL/GenBank/DDBJ databases">
        <authorList>
            <person name="Alioto T."/>
            <person name="Alioto T."/>
            <person name="Gomez Garrido J."/>
        </authorList>
    </citation>
    <scope>NUCLEOTIDE SEQUENCE [LARGE SCALE GENOMIC DNA]</scope>
</reference>
<keyword evidence="3" id="KW-1185">Reference proteome</keyword>
<sequence length="103" mass="10758">MVFVLLRFVVVVSVVAFCGGGVGDWWRRRRAGLSEVAPSPFVSPPFPLPQYRHYSTSIGCAVVRVVIAVVAVVVSVVAFCGGGVGDWVSNSVGMCLCGGGVLD</sequence>
<feature type="transmembrane region" description="Helical" evidence="1">
    <location>
        <begin position="61"/>
        <end position="84"/>
    </location>
</feature>
<feature type="transmembrane region" description="Helical" evidence="1">
    <location>
        <begin position="6"/>
        <end position="26"/>
    </location>
</feature>
<dbReference type="AlphaFoldDB" id="A0A8S0T742"/>
<organism evidence="2 3">
    <name type="scientific">Olea europaea subsp. europaea</name>
    <dbReference type="NCBI Taxonomy" id="158383"/>
    <lineage>
        <taxon>Eukaryota</taxon>
        <taxon>Viridiplantae</taxon>
        <taxon>Streptophyta</taxon>
        <taxon>Embryophyta</taxon>
        <taxon>Tracheophyta</taxon>
        <taxon>Spermatophyta</taxon>
        <taxon>Magnoliopsida</taxon>
        <taxon>eudicotyledons</taxon>
        <taxon>Gunneridae</taxon>
        <taxon>Pentapetalae</taxon>
        <taxon>asterids</taxon>
        <taxon>lamiids</taxon>
        <taxon>Lamiales</taxon>
        <taxon>Oleaceae</taxon>
        <taxon>Oleeae</taxon>
        <taxon>Olea</taxon>
    </lineage>
</organism>
<comment type="caution">
    <text evidence="2">The sequence shown here is derived from an EMBL/GenBank/DDBJ whole genome shotgun (WGS) entry which is preliminary data.</text>
</comment>
<accession>A0A8S0T742</accession>
<dbReference type="Gramene" id="OE9A121528T1">
    <property type="protein sequence ID" value="OE9A121528C1"/>
    <property type="gene ID" value="OE9A121528"/>
</dbReference>
<name>A0A8S0T742_OLEEU</name>
<gene>
    <name evidence="2" type="ORF">OLEA9_A121528</name>
</gene>
<evidence type="ECO:0000256" key="1">
    <source>
        <dbReference type="SAM" id="Phobius"/>
    </source>
</evidence>
<evidence type="ECO:0000313" key="3">
    <source>
        <dbReference type="Proteomes" id="UP000594638"/>
    </source>
</evidence>
<protein>
    <submittedName>
        <fullName evidence="2">Uncharacterized protein</fullName>
    </submittedName>
</protein>